<dbReference type="EMBL" id="CP006939">
    <property type="protein sequence ID" value="AHC13713.1"/>
    <property type="molecule type" value="Genomic_DNA"/>
</dbReference>
<evidence type="ECO:0000313" key="2">
    <source>
        <dbReference type="Proteomes" id="UP000018680"/>
    </source>
</evidence>
<organism evidence="1 2">
    <name type="scientific">Salinispira pacifica</name>
    <dbReference type="NCBI Taxonomy" id="1307761"/>
    <lineage>
        <taxon>Bacteria</taxon>
        <taxon>Pseudomonadati</taxon>
        <taxon>Spirochaetota</taxon>
        <taxon>Spirochaetia</taxon>
        <taxon>Spirochaetales</taxon>
        <taxon>Spirochaetaceae</taxon>
        <taxon>Salinispira</taxon>
    </lineage>
</organism>
<evidence type="ECO:0000313" key="1">
    <source>
        <dbReference type="EMBL" id="AHC13713.1"/>
    </source>
</evidence>
<keyword evidence="2" id="KW-1185">Reference proteome</keyword>
<proteinExistence type="predicted"/>
<gene>
    <name evidence="1" type="ORF">L21SP2_0271</name>
</gene>
<dbReference type="AlphaFoldDB" id="V5WD18"/>
<protein>
    <submittedName>
        <fullName evidence="1">Uncharacterized protein</fullName>
    </submittedName>
</protein>
<dbReference type="KEGG" id="slr:L21SP2_0271"/>
<dbReference type="HOGENOM" id="CLU_2994104_0_0_12"/>
<dbReference type="STRING" id="1307761.L21SP2_0271"/>
<dbReference type="Proteomes" id="UP000018680">
    <property type="component" value="Chromosome"/>
</dbReference>
<sequence length="57" mass="6189">MVSIRKERIPPGTQLLPVLAGLIRGISHIEDSPFSPKAGAPERRVAGTYLSCFLVRS</sequence>
<reference evidence="1 2" key="1">
    <citation type="journal article" date="2015" name="Stand. Genomic Sci.">
        <title>Complete genome sequence and description of Salinispira pacifica gen. nov., sp. nov., a novel spirochaete isolated form a hypersaline microbial mat.</title>
        <authorList>
            <person name="Ben Hania W."/>
            <person name="Joseph M."/>
            <person name="Schumann P."/>
            <person name="Bunk B."/>
            <person name="Fiebig A."/>
            <person name="Sproer C."/>
            <person name="Klenk H.P."/>
            <person name="Fardeau M.L."/>
            <person name="Spring S."/>
        </authorList>
    </citation>
    <scope>NUCLEOTIDE SEQUENCE [LARGE SCALE GENOMIC DNA]</scope>
    <source>
        <strain evidence="1 2">L21-RPul-D2</strain>
    </source>
</reference>
<accession>V5WD18</accession>
<name>V5WD18_9SPIO</name>